<accession>A0A515EK03</accession>
<sequence length="113" mass="12641">MHTLYDSETFSVTHMLANAEADGLGQSNAPIQGVTTLSAEKSDKYPRGVPMLARHGFEIVDKRNGKEVYLDGSWAELFQQHIVAWQVNTPTQEEVEDTLEQYAELAQNPVIVH</sequence>
<organism evidence="1 2">
    <name type="scientific">Rhodoferax aquaticus</name>
    <dbReference type="NCBI Taxonomy" id="2527691"/>
    <lineage>
        <taxon>Bacteria</taxon>
        <taxon>Pseudomonadati</taxon>
        <taxon>Pseudomonadota</taxon>
        <taxon>Betaproteobacteria</taxon>
        <taxon>Burkholderiales</taxon>
        <taxon>Comamonadaceae</taxon>
        <taxon>Rhodoferax</taxon>
    </lineage>
</organism>
<reference evidence="2" key="1">
    <citation type="submission" date="2019-02" db="EMBL/GenBank/DDBJ databases">
        <title>Complete genome sequence of Rhodoferax sp. Gr-4.</title>
        <authorList>
            <person name="Jin L."/>
        </authorList>
    </citation>
    <scope>NUCLEOTIDE SEQUENCE [LARGE SCALE GENOMIC DNA]</scope>
    <source>
        <strain evidence="2">Gr-4</strain>
    </source>
</reference>
<dbReference type="Proteomes" id="UP000317365">
    <property type="component" value="Chromosome"/>
</dbReference>
<dbReference type="Pfam" id="PF12091">
    <property type="entry name" value="DUF3567"/>
    <property type="match status" value="1"/>
</dbReference>
<dbReference type="KEGG" id="rhg:EXZ61_01780"/>
<evidence type="ECO:0000313" key="1">
    <source>
        <dbReference type="EMBL" id="QDL52998.1"/>
    </source>
</evidence>
<proteinExistence type="predicted"/>
<name>A0A515EK03_9BURK</name>
<dbReference type="InterPro" id="IPR021951">
    <property type="entry name" value="DUF3567"/>
</dbReference>
<protein>
    <submittedName>
        <fullName evidence="1">DUF3567 domain-containing protein</fullName>
    </submittedName>
</protein>
<reference evidence="2" key="2">
    <citation type="journal article" date="2020" name="Int. J. Syst. Evol. Microbiol.">
        <title>Genomic insights into a novel species Rhodoferax aquaticus sp. nov., isolated from freshwater.</title>
        <authorList>
            <person name="Li T."/>
            <person name="Zhuo Y."/>
            <person name="Jin C.Z."/>
            <person name="Wu X."/>
            <person name="Ko S.R."/>
            <person name="Jin F.J."/>
            <person name="Ahn C.Y."/>
            <person name="Oh H.M."/>
            <person name="Lee H.G."/>
            <person name="Jin L."/>
        </authorList>
    </citation>
    <scope>NUCLEOTIDE SEQUENCE [LARGE SCALE GENOMIC DNA]</scope>
    <source>
        <strain evidence="2">Gr-4</strain>
    </source>
</reference>
<dbReference type="EMBL" id="CP036282">
    <property type="protein sequence ID" value="QDL52998.1"/>
    <property type="molecule type" value="Genomic_DNA"/>
</dbReference>
<dbReference type="AlphaFoldDB" id="A0A515EK03"/>
<keyword evidence="2" id="KW-1185">Reference proteome</keyword>
<gene>
    <name evidence="1" type="ORF">EXZ61_01780</name>
</gene>
<dbReference type="RefSeq" id="WP_142808451.1">
    <property type="nucleotide sequence ID" value="NZ_CP036282.1"/>
</dbReference>
<evidence type="ECO:0000313" key="2">
    <source>
        <dbReference type="Proteomes" id="UP000317365"/>
    </source>
</evidence>